<dbReference type="AlphaFoldDB" id="A0A8S3GDN5"/>
<evidence type="ECO:0000259" key="1">
    <source>
        <dbReference type="PROSITE" id="PS50918"/>
    </source>
</evidence>
<sequence length="52" mass="6229">MNTSDSITVFWYFKNGNVWNANSNIEWVKYRDIEMQIIEEAYQQGKPEVLLD</sequence>
<name>A0A8S3GDN5_9BILA</name>
<proteinExistence type="predicted"/>
<organism evidence="2 3">
    <name type="scientific">Rotaria magnacalcarata</name>
    <dbReference type="NCBI Taxonomy" id="392030"/>
    <lineage>
        <taxon>Eukaryota</taxon>
        <taxon>Metazoa</taxon>
        <taxon>Spiralia</taxon>
        <taxon>Gnathifera</taxon>
        <taxon>Rotifera</taxon>
        <taxon>Eurotatoria</taxon>
        <taxon>Bdelloidea</taxon>
        <taxon>Philodinida</taxon>
        <taxon>Philodinidae</taxon>
        <taxon>Rotaria</taxon>
    </lineage>
</organism>
<dbReference type="Proteomes" id="UP000681967">
    <property type="component" value="Unassembled WGS sequence"/>
</dbReference>
<evidence type="ECO:0000313" key="3">
    <source>
        <dbReference type="Proteomes" id="UP000681967"/>
    </source>
</evidence>
<dbReference type="PROSITE" id="PS50918">
    <property type="entry name" value="WWE"/>
    <property type="match status" value="1"/>
</dbReference>
<evidence type="ECO:0000313" key="2">
    <source>
        <dbReference type="EMBL" id="CAF5161363.1"/>
    </source>
</evidence>
<dbReference type="SUPFAM" id="SSF117839">
    <property type="entry name" value="WWE domain"/>
    <property type="match status" value="1"/>
</dbReference>
<accession>A0A8S3GDN5</accession>
<feature type="domain" description="WWE" evidence="1">
    <location>
        <begin position="1"/>
        <end position="52"/>
    </location>
</feature>
<protein>
    <recommendedName>
        <fullName evidence="1">WWE domain-containing protein</fullName>
    </recommendedName>
</protein>
<gene>
    <name evidence="2" type="ORF">BYL167_LOCUS74675</name>
</gene>
<dbReference type="InterPro" id="IPR037197">
    <property type="entry name" value="WWE_dom_sf"/>
</dbReference>
<dbReference type="EMBL" id="CAJOBH010266458">
    <property type="protein sequence ID" value="CAF5161363.1"/>
    <property type="molecule type" value="Genomic_DNA"/>
</dbReference>
<comment type="caution">
    <text evidence="2">The sequence shown here is derived from an EMBL/GenBank/DDBJ whole genome shotgun (WGS) entry which is preliminary data.</text>
</comment>
<dbReference type="InterPro" id="IPR004170">
    <property type="entry name" value="WWE_dom"/>
</dbReference>
<reference evidence="2" key="1">
    <citation type="submission" date="2021-02" db="EMBL/GenBank/DDBJ databases">
        <authorList>
            <person name="Nowell W R."/>
        </authorList>
    </citation>
    <scope>NUCLEOTIDE SEQUENCE</scope>
</reference>
<feature type="non-terminal residue" evidence="2">
    <location>
        <position position="52"/>
    </location>
</feature>